<dbReference type="Proteomes" id="UP000067626">
    <property type="component" value="Chromosome"/>
</dbReference>
<dbReference type="RefSeq" id="WP_050434929.1">
    <property type="nucleotide sequence ID" value="NZ_CP012159.1"/>
</dbReference>
<sequence>MTRDEMMDEILVDGFDDWVYSPVVFGCVQAETGLSGEPLVRATMGLIHELLGRGLMEVGDTLPEFKAWSVPVPEAFARIERDWRAAGVDTDFVAICWFANTPAGNARAEQVIANQAREP</sequence>
<organism evidence="1 2">
    <name type="scientific">Chondromyces crocatus</name>
    <dbReference type="NCBI Taxonomy" id="52"/>
    <lineage>
        <taxon>Bacteria</taxon>
        <taxon>Pseudomonadati</taxon>
        <taxon>Myxococcota</taxon>
        <taxon>Polyangia</taxon>
        <taxon>Polyangiales</taxon>
        <taxon>Polyangiaceae</taxon>
        <taxon>Chondromyces</taxon>
    </lineage>
</organism>
<keyword evidence="2" id="KW-1185">Reference proteome</keyword>
<dbReference type="AlphaFoldDB" id="A0A0K1ES33"/>
<evidence type="ECO:0000313" key="1">
    <source>
        <dbReference type="EMBL" id="AKT43467.1"/>
    </source>
</evidence>
<name>A0A0K1ES33_CHOCO</name>
<gene>
    <name evidence="1" type="ORF">CMC5_076990</name>
</gene>
<dbReference type="KEGG" id="ccro:CMC5_076990"/>
<proteinExistence type="predicted"/>
<dbReference type="OrthoDB" id="3078424at2"/>
<evidence type="ECO:0000313" key="2">
    <source>
        <dbReference type="Proteomes" id="UP000067626"/>
    </source>
</evidence>
<accession>A0A0K1ES33</accession>
<reference evidence="1 2" key="1">
    <citation type="submission" date="2015-07" db="EMBL/GenBank/DDBJ databases">
        <title>Genome analysis of myxobacterium Chondromyces crocatus Cm c5 reveals a high potential for natural compound synthesis and the genetic basis for the loss of fruiting body formation.</title>
        <authorList>
            <person name="Zaburannyi N."/>
            <person name="Bunk B."/>
            <person name="Maier J."/>
            <person name="Overmann J."/>
            <person name="Mueller R."/>
        </authorList>
    </citation>
    <scope>NUCLEOTIDE SEQUENCE [LARGE SCALE GENOMIC DNA]</scope>
    <source>
        <strain evidence="1 2">Cm c5</strain>
    </source>
</reference>
<dbReference type="EMBL" id="CP012159">
    <property type="protein sequence ID" value="AKT43467.1"/>
    <property type="molecule type" value="Genomic_DNA"/>
</dbReference>
<protein>
    <submittedName>
        <fullName evidence="1">Uncharacterized protein</fullName>
    </submittedName>
</protein>